<evidence type="ECO:0000256" key="1">
    <source>
        <dbReference type="PROSITE-ProRule" id="PRU01363"/>
    </source>
</evidence>
<dbReference type="AlphaFoldDB" id="A0A0B4GTB9"/>
<comment type="caution">
    <text evidence="3">The sequence shown here is derived from an EMBL/GenBank/DDBJ whole genome shotgun (WGS) entry which is preliminary data.</text>
</comment>
<dbReference type="InterPro" id="IPR049900">
    <property type="entry name" value="PKS_mFAS_DH"/>
</dbReference>
<keyword evidence="4" id="KW-1185">Reference proteome</keyword>
<protein>
    <submittedName>
        <fullName evidence="3">Beta-ketoacyl synthase</fullName>
    </submittedName>
</protein>
<dbReference type="InterPro" id="IPR049551">
    <property type="entry name" value="PKS_DH_C"/>
</dbReference>
<dbReference type="Pfam" id="PF14765">
    <property type="entry name" value="PS-DH"/>
    <property type="match status" value="1"/>
</dbReference>
<accession>A0A0B4GTB9</accession>
<feature type="domain" description="PKS/mFAS DH" evidence="2">
    <location>
        <begin position="1"/>
        <end position="232"/>
    </location>
</feature>
<dbReference type="Proteomes" id="UP000031192">
    <property type="component" value="Unassembled WGS sequence"/>
</dbReference>
<sequence>MTLEGALQLSDKSRTLYGFRFRGVSFERGLIVPSDKEGAVNTSLSLLPDKHVPGQYVFTIFSTTASTSWTKHCHGKVLPEDTSELQSEFEESVVDVQWSEQRQHYQPLANNDAAEFVDVDDFYDHLHKIGMEYGPMFRNVVSLQAIPSSKTPHGAVIIPDTKSSMPEEFEYPHTMHAATMDTVFHLLLVEFNDGRPVNEAAAPYSISDIFVAAGQPLEAGTSFLGWSIDIQE</sequence>
<name>A0A0B4GTB9_METGA</name>
<feature type="region of interest" description="C-terminal hotdog fold" evidence="1">
    <location>
        <begin position="113"/>
        <end position="232"/>
    </location>
</feature>
<dbReference type="HOGENOM" id="CLU_1195118_0_0_1"/>
<proteinExistence type="predicted"/>
<evidence type="ECO:0000313" key="4">
    <source>
        <dbReference type="Proteomes" id="UP000031192"/>
    </source>
</evidence>
<gene>
    <name evidence="3" type="ORF">MGU_09773</name>
</gene>
<feature type="region of interest" description="N-terminal hotdog fold" evidence="1">
    <location>
        <begin position="1"/>
        <end position="84"/>
    </location>
</feature>
<comment type="caution">
    <text evidence="1">Lacks conserved residue(s) required for the propagation of feature annotation.</text>
</comment>
<organism evidence="3 4">
    <name type="scientific">Metarhizium guizhouense (strain ARSEF 977)</name>
    <dbReference type="NCBI Taxonomy" id="1276136"/>
    <lineage>
        <taxon>Eukaryota</taxon>
        <taxon>Fungi</taxon>
        <taxon>Dikarya</taxon>
        <taxon>Ascomycota</taxon>
        <taxon>Pezizomycotina</taxon>
        <taxon>Sordariomycetes</taxon>
        <taxon>Hypocreomycetidae</taxon>
        <taxon>Hypocreales</taxon>
        <taxon>Clavicipitaceae</taxon>
        <taxon>Metarhizium</taxon>
    </lineage>
</organism>
<dbReference type="InterPro" id="IPR042104">
    <property type="entry name" value="PKS_dehydratase_sf"/>
</dbReference>
<dbReference type="Gene3D" id="3.10.129.110">
    <property type="entry name" value="Polyketide synthase dehydratase"/>
    <property type="match status" value="1"/>
</dbReference>
<reference evidence="3 4" key="1">
    <citation type="journal article" date="2014" name="Proc. Natl. Acad. Sci. U.S.A.">
        <title>Trajectory and genomic determinants of fungal-pathogen speciation and host adaptation.</title>
        <authorList>
            <person name="Hu X."/>
            <person name="Xiao G."/>
            <person name="Zheng P."/>
            <person name="Shang Y."/>
            <person name="Su Y."/>
            <person name="Zhang X."/>
            <person name="Liu X."/>
            <person name="Zhan S."/>
            <person name="St Leger R.J."/>
            <person name="Wang C."/>
        </authorList>
    </citation>
    <scope>NUCLEOTIDE SEQUENCE [LARGE SCALE GENOMIC DNA]</scope>
    <source>
        <strain evidence="3 4">ARSEF 977</strain>
    </source>
</reference>
<evidence type="ECO:0000259" key="2">
    <source>
        <dbReference type="PROSITE" id="PS52019"/>
    </source>
</evidence>
<dbReference type="PROSITE" id="PS52019">
    <property type="entry name" value="PKS_MFAS_DH"/>
    <property type="match status" value="1"/>
</dbReference>
<dbReference type="EMBL" id="AZNH01000071">
    <property type="protein sequence ID" value="KID82937.1"/>
    <property type="molecule type" value="Genomic_DNA"/>
</dbReference>
<evidence type="ECO:0000313" key="3">
    <source>
        <dbReference type="EMBL" id="KID82937.1"/>
    </source>
</evidence>